<organism evidence="1 2">
    <name type="scientific">Coemansia furcata</name>
    <dbReference type="NCBI Taxonomy" id="417177"/>
    <lineage>
        <taxon>Eukaryota</taxon>
        <taxon>Fungi</taxon>
        <taxon>Fungi incertae sedis</taxon>
        <taxon>Zoopagomycota</taxon>
        <taxon>Kickxellomycotina</taxon>
        <taxon>Kickxellomycetes</taxon>
        <taxon>Kickxellales</taxon>
        <taxon>Kickxellaceae</taxon>
        <taxon>Coemansia</taxon>
    </lineage>
</organism>
<feature type="non-terminal residue" evidence="1">
    <location>
        <position position="381"/>
    </location>
</feature>
<evidence type="ECO:0000313" key="2">
    <source>
        <dbReference type="Proteomes" id="UP001140096"/>
    </source>
</evidence>
<proteinExistence type="predicted"/>
<dbReference type="Proteomes" id="UP001140096">
    <property type="component" value="Unassembled WGS sequence"/>
</dbReference>
<protein>
    <submittedName>
        <fullName evidence="1">Uncharacterized protein</fullName>
    </submittedName>
</protein>
<dbReference type="EMBL" id="JANBUP010000342">
    <property type="protein sequence ID" value="KAJ2811866.1"/>
    <property type="molecule type" value="Genomic_DNA"/>
</dbReference>
<sequence>MSPAITKSEDFYQDQENPSPGTAVEPPALAIAQGFAQGPNPNPLPKAFQPLTIRGYTIKNRIWVSPMCMYSSDDGYATDFHLANYSQFAMRGAGLIVVEAAGVLPEGRITPNCLGIWKDEHIENLSRIVDHAHKYGAVMGIQLGHSGRKGSTIPLHLYGTRATYHATESEGGWPNNINGPSAVAYDNEHYSPREMTIADIETVQQAFVDAAVRADKAGFDVIELHGAHGYLIYEFLSPLSNHRTDKYGGSFDNRIRFLIEIIHKIRQVWPQEKPLFVRTSTTEWVEGGWTVDDTVALAKVMYAEGVDLLDCSSGGNDPRQKIPISPGFQVPFATIVKEQVPEILTGAVGLISTSSQVNEITEGNKADVVFAAREFLRNPSF</sequence>
<reference evidence="1" key="1">
    <citation type="submission" date="2022-07" db="EMBL/GenBank/DDBJ databases">
        <title>Phylogenomic reconstructions and comparative analyses of Kickxellomycotina fungi.</title>
        <authorList>
            <person name="Reynolds N.K."/>
            <person name="Stajich J.E."/>
            <person name="Barry K."/>
            <person name="Grigoriev I.V."/>
            <person name="Crous P."/>
            <person name="Smith M.E."/>
        </authorList>
    </citation>
    <scope>NUCLEOTIDE SEQUENCE</scope>
    <source>
        <strain evidence="1">CBS 102833</strain>
    </source>
</reference>
<name>A0ACC1LLX6_9FUNG</name>
<comment type="caution">
    <text evidence="1">The sequence shown here is derived from an EMBL/GenBank/DDBJ whole genome shotgun (WGS) entry which is preliminary data.</text>
</comment>
<gene>
    <name evidence="1" type="ORF">H4S07_001780</name>
</gene>
<keyword evidence="2" id="KW-1185">Reference proteome</keyword>
<accession>A0ACC1LLX6</accession>
<evidence type="ECO:0000313" key="1">
    <source>
        <dbReference type="EMBL" id="KAJ2811866.1"/>
    </source>
</evidence>